<reference evidence="1" key="1">
    <citation type="submission" date="2020-03" db="EMBL/GenBank/DDBJ databases">
        <title>The deep terrestrial virosphere.</title>
        <authorList>
            <person name="Holmfeldt K."/>
            <person name="Nilsson E."/>
            <person name="Simone D."/>
            <person name="Lopez-Fernandez M."/>
            <person name="Wu X."/>
            <person name="de Brujin I."/>
            <person name="Lundin D."/>
            <person name="Andersson A."/>
            <person name="Bertilsson S."/>
            <person name="Dopson M."/>
        </authorList>
    </citation>
    <scope>NUCLEOTIDE SEQUENCE</scope>
    <source>
        <strain evidence="3">MM415A01717</strain>
        <strain evidence="2">MM415B01221</strain>
        <strain evidence="1">TM448A03544</strain>
    </source>
</reference>
<evidence type="ECO:0000313" key="2">
    <source>
        <dbReference type="EMBL" id="QJA59906.1"/>
    </source>
</evidence>
<protein>
    <recommendedName>
        <fullName evidence="4">5' nucleotidase</fullName>
    </recommendedName>
</protein>
<gene>
    <name evidence="3" type="ORF">MM415A01717_0006</name>
    <name evidence="2" type="ORF">MM415B01221_0015</name>
    <name evidence="1" type="ORF">TM448A03544_0007</name>
</gene>
<dbReference type="InterPro" id="IPR023214">
    <property type="entry name" value="HAD_sf"/>
</dbReference>
<accession>A0A6H1ZZT6</accession>
<dbReference type="EMBL" id="MT142182">
    <property type="protein sequence ID" value="QJA75734.1"/>
    <property type="molecule type" value="Genomic_DNA"/>
</dbReference>
<dbReference type="AlphaFoldDB" id="A0A6H1ZZT6"/>
<evidence type="ECO:0008006" key="4">
    <source>
        <dbReference type="Google" id="ProtNLM"/>
    </source>
</evidence>
<name>A0A6H1ZZT6_9ZZZZ</name>
<evidence type="ECO:0000313" key="1">
    <source>
        <dbReference type="EMBL" id="QJA53446.1"/>
    </source>
</evidence>
<dbReference type="Gene3D" id="3.40.50.1000">
    <property type="entry name" value="HAD superfamily/HAD-like"/>
    <property type="match status" value="1"/>
</dbReference>
<proteinExistence type="predicted"/>
<evidence type="ECO:0000313" key="3">
    <source>
        <dbReference type="EMBL" id="QJA75734.1"/>
    </source>
</evidence>
<dbReference type="EMBL" id="MT144422">
    <property type="protein sequence ID" value="QJA53446.1"/>
    <property type="molecule type" value="Genomic_DNA"/>
</dbReference>
<organism evidence="1">
    <name type="scientific">viral metagenome</name>
    <dbReference type="NCBI Taxonomy" id="1070528"/>
    <lineage>
        <taxon>unclassified sequences</taxon>
        <taxon>metagenomes</taxon>
        <taxon>organismal metagenomes</taxon>
    </lineage>
</organism>
<dbReference type="EMBL" id="MT141388">
    <property type="protein sequence ID" value="QJA59906.1"/>
    <property type="molecule type" value="Genomic_DNA"/>
</dbReference>
<sequence length="186" mass="21288">MACYVIPEENNLRNILVDIDGVVAQYNFPKILKEHFGVEVSNLDVQLYSLEDCLGLPSKQVMDMFSIVAFEPPNLIRDSISSLRKLIVEDWNVCIYSNRVHFMGKKGLEDWLSKYGIPYSVVLNGDSLPSYVSIAVDDYPSKLLKLSEDTTVRKLLLFSQPWNDGCLDLLNMFTRVNNWAEVMEEI</sequence>